<comment type="similarity">
    <text evidence="1">Belongs to the UPF0612 family.</text>
</comment>
<reference evidence="4" key="1">
    <citation type="journal article" date="2014" name="Proc. Natl. Acad. Sci. U.S.A.">
        <title>Extensive sampling of basidiomycete genomes demonstrates inadequacy of the white-rot/brown-rot paradigm for wood decay fungi.</title>
        <authorList>
            <person name="Riley R."/>
            <person name="Salamov A.A."/>
            <person name="Brown D.W."/>
            <person name="Nagy L.G."/>
            <person name="Floudas D."/>
            <person name="Held B.W."/>
            <person name="Levasseur A."/>
            <person name="Lombard V."/>
            <person name="Morin E."/>
            <person name="Otillar R."/>
            <person name="Lindquist E.A."/>
            <person name="Sun H."/>
            <person name="LaButti K.M."/>
            <person name="Schmutz J."/>
            <person name="Jabbour D."/>
            <person name="Luo H."/>
            <person name="Baker S.E."/>
            <person name="Pisabarro A.G."/>
            <person name="Walton J.D."/>
            <person name="Blanchette R.A."/>
            <person name="Henrissat B."/>
            <person name="Martin F."/>
            <person name="Cullen D."/>
            <person name="Hibbett D.S."/>
            <person name="Grigoriev I.V."/>
        </authorList>
    </citation>
    <scope>NUCLEOTIDE SEQUENCE [LARGE SCALE GENOMIC DNA]</scope>
    <source>
        <strain evidence="4">FD-172 SS1</strain>
    </source>
</reference>
<evidence type="ECO:0000313" key="4">
    <source>
        <dbReference type="Proteomes" id="UP000027195"/>
    </source>
</evidence>
<name>A0A067MZK1_BOTB1</name>
<evidence type="ECO:0000313" key="3">
    <source>
        <dbReference type="EMBL" id="KDQ21178.1"/>
    </source>
</evidence>
<dbReference type="OrthoDB" id="3230244at2759"/>
<dbReference type="InterPro" id="IPR013902">
    <property type="entry name" value="Mug135-like_C"/>
</dbReference>
<dbReference type="Pfam" id="PF08593">
    <property type="entry name" value="Mug135_C"/>
    <property type="match status" value="2"/>
</dbReference>
<keyword evidence="4" id="KW-1185">Reference proteome</keyword>
<feature type="domain" description="Mug135-like C-terminal" evidence="2">
    <location>
        <begin position="122"/>
        <end position="199"/>
    </location>
</feature>
<gene>
    <name evidence="3" type="ORF">BOTBODRAFT_168507</name>
</gene>
<proteinExistence type="inferred from homology"/>
<organism evidence="3 4">
    <name type="scientific">Botryobasidium botryosum (strain FD-172 SS1)</name>
    <dbReference type="NCBI Taxonomy" id="930990"/>
    <lineage>
        <taxon>Eukaryota</taxon>
        <taxon>Fungi</taxon>
        <taxon>Dikarya</taxon>
        <taxon>Basidiomycota</taxon>
        <taxon>Agaricomycotina</taxon>
        <taxon>Agaricomycetes</taxon>
        <taxon>Cantharellales</taxon>
        <taxon>Botryobasidiaceae</taxon>
        <taxon>Botryobasidium</taxon>
    </lineage>
</organism>
<feature type="domain" description="Mug135-like C-terminal" evidence="2">
    <location>
        <begin position="46"/>
        <end position="97"/>
    </location>
</feature>
<accession>A0A067MZK1</accession>
<dbReference type="Proteomes" id="UP000027195">
    <property type="component" value="Unassembled WGS sequence"/>
</dbReference>
<dbReference type="EMBL" id="KL198016">
    <property type="protein sequence ID" value="KDQ21178.1"/>
    <property type="molecule type" value="Genomic_DNA"/>
</dbReference>
<dbReference type="AlphaFoldDB" id="A0A067MZK1"/>
<evidence type="ECO:0000256" key="1">
    <source>
        <dbReference type="ARBA" id="ARBA00005788"/>
    </source>
</evidence>
<sequence length="207" mass="21903">MDPPQSAAGAAKPYVVQKQFPQVLPAWAVEISNSIQALLVTCYKASNAARGPGLPVPYEVVPLSNGDLPTEAPHNLPALTSIILIEGMNEPALDAYIMAILNPVQDLTRGVQQLSTVMGKNANAERGDGSLLECEIIPLPNGDLPTQAPYNYLPITSLRVVQAMDEAAVDAYLAAYNVGTEDEPTLIAKRVRLVGEIGAIHTAPLGV</sequence>
<evidence type="ECO:0000259" key="2">
    <source>
        <dbReference type="Pfam" id="PF08593"/>
    </source>
</evidence>
<dbReference type="HOGENOM" id="CLU_1326178_0_0_1"/>
<dbReference type="InParanoid" id="A0A067MZK1"/>
<protein>
    <recommendedName>
        <fullName evidence="2">Mug135-like C-terminal domain-containing protein</fullName>
    </recommendedName>
</protein>